<accession>A0A4D6MH12</accession>
<evidence type="ECO:0000313" key="1">
    <source>
        <dbReference type="EMBL" id="QCE00713.1"/>
    </source>
</evidence>
<reference evidence="1 2" key="1">
    <citation type="submission" date="2019-04" db="EMBL/GenBank/DDBJ databases">
        <title>An improved genome assembly and genetic linkage map for asparagus bean, Vigna unguiculata ssp. sesquipedialis.</title>
        <authorList>
            <person name="Xia Q."/>
            <person name="Zhang R."/>
            <person name="Dong Y."/>
        </authorList>
    </citation>
    <scope>NUCLEOTIDE SEQUENCE [LARGE SCALE GENOMIC DNA]</scope>
    <source>
        <tissue evidence="1">Leaf</tissue>
    </source>
</reference>
<gene>
    <name evidence="1" type="ORF">DEO72_LG7g2003</name>
</gene>
<protein>
    <submittedName>
        <fullName evidence="1">Uncharacterized protein</fullName>
    </submittedName>
</protein>
<name>A0A4D6MH12_VIGUN</name>
<dbReference type="Proteomes" id="UP000501690">
    <property type="component" value="Linkage Group LG7"/>
</dbReference>
<evidence type="ECO:0000313" key="2">
    <source>
        <dbReference type="Proteomes" id="UP000501690"/>
    </source>
</evidence>
<organism evidence="1 2">
    <name type="scientific">Vigna unguiculata</name>
    <name type="common">Cowpea</name>
    <dbReference type="NCBI Taxonomy" id="3917"/>
    <lineage>
        <taxon>Eukaryota</taxon>
        <taxon>Viridiplantae</taxon>
        <taxon>Streptophyta</taxon>
        <taxon>Embryophyta</taxon>
        <taxon>Tracheophyta</taxon>
        <taxon>Spermatophyta</taxon>
        <taxon>Magnoliopsida</taxon>
        <taxon>eudicotyledons</taxon>
        <taxon>Gunneridae</taxon>
        <taxon>Pentapetalae</taxon>
        <taxon>rosids</taxon>
        <taxon>fabids</taxon>
        <taxon>Fabales</taxon>
        <taxon>Fabaceae</taxon>
        <taxon>Papilionoideae</taxon>
        <taxon>50 kb inversion clade</taxon>
        <taxon>NPAAA clade</taxon>
        <taxon>indigoferoid/millettioid clade</taxon>
        <taxon>Phaseoleae</taxon>
        <taxon>Vigna</taxon>
    </lineage>
</organism>
<dbReference type="EMBL" id="CP039351">
    <property type="protein sequence ID" value="QCE00713.1"/>
    <property type="molecule type" value="Genomic_DNA"/>
</dbReference>
<sequence>MMLGDQRLAFPEGQRCMESLGEFLEKFQKLPGGLLVVARRLILMSVYFGFLERNRLAVSSRPPSDA</sequence>
<proteinExistence type="predicted"/>
<keyword evidence="2" id="KW-1185">Reference proteome</keyword>
<dbReference type="AlphaFoldDB" id="A0A4D6MH12"/>